<gene>
    <name evidence="1" type="ORF">QFC22_000819</name>
</gene>
<keyword evidence="2" id="KW-1185">Reference proteome</keyword>
<protein>
    <submittedName>
        <fullName evidence="1">Uncharacterized protein</fullName>
    </submittedName>
</protein>
<name>A0ACC2XK53_9TREE</name>
<reference evidence="1" key="1">
    <citation type="submission" date="2023-04" db="EMBL/GenBank/DDBJ databases">
        <title>Draft Genome sequencing of Naganishia species isolated from polar environments using Oxford Nanopore Technology.</title>
        <authorList>
            <person name="Leo P."/>
            <person name="Venkateswaran K."/>
        </authorList>
    </citation>
    <scope>NUCLEOTIDE SEQUENCE</scope>
    <source>
        <strain evidence="1">MNA-CCFEE 5425</strain>
    </source>
</reference>
<dbReference type="Proteomes" id="UP001243375">
    <property type="component" value="Unassembled WGS sequence"/>
</dbReference>
<sequence>MSSLSELSDNVNQSDFSDAPIPAPRAEQDDNNDPDAHSARSWDKAATPLKSQKPAKTYSKKGKKTYGQNGKSPAATSAFRKGVSEEDSLPEHESAEEDVAPGRKVRNTAAAAESKPTARAIPKQVLEAQKTPSKASTRTSKRTTSQRKREMGLSEKVSTLPTRSSKLDVAEKGKRDRAGDLKNGETPKAQAAVTRKRGRSSKVVTYAESEEEQDDGAGLQSEQHGTGKKQRNGGAKDAAGNGTEENVQDEDGDLSQASELTMPPSSPAAPKARPHSAAEASSDGESASNLKETAQSGPAAARSNRAKQKKTAKKTPTITGENETVSTKRSKANPTQKKPAKAAKPPKATNSSAASSSPRKTTKVKRNGKKAPVAQPISTQTTDGIGIEAMYLGSSQPYASGTTMLSDSESSDEDERIKVSRLFDLVKRMPQKRKGNHVEGDGAAGKSKKLRKGKMEQDDDDDDDATSAEDTAAESEVEFPKLRRDLDASNGTNVYCKNGRHGLYFVGVVTGFDDLSDLPPAKRKKHKEGLYLIKLPVEDDKIFKKRRDEFLTENDDGFATCKLGEVAPEVKEELQQSDARTRVSTPPLPVSYEEEFADLDYVVQLQAIRPHLERIIRDEYRPAQERVEKFYRKAKALEFTQWYGNVARHYIDEVFIPELTRWALRQPIGRPPSEDHDMDGTAPEQPSRPIGSARYENLSDDDRESYVSRVLLNEAIIFINRKAMKLDNVDLETLMKMWADDDLYPEEEDVERKTELMRDLVARKELDRLALEEPDAYMSWSVLMEARNMKRLAEGLPLEGEKKPDQAIEERQGRAARSRTAVSYKE</sequence>
<accession>A0ACC2XK53</accession>
<proteinExistence type="predicted"/>
<evidence type="ECO:0000313" key="1">
    <source>
        <dbReference type="EMBL" id="KAJ9124026.1"/>
    </source>
</evidence>
<dbReference type="EMBL" id="JASBWU010000002">
    <property type="protein sequence ID" value="KAJ9124026.1"/>
    <property type="molecule type" value="Genomic_DNA"/>
</dbReference>
<organism evidence="1 2">
    <name type="scientific">Naganishia vaughanmartiniae</name>
    <dbReference type="NCBI Taxonomy" id="1424756"/>
    <lineage>
        <taxon>Eukaryota</taxon>
        <taxon>Fungi</taxon>
        <taxon>Dikarya</taxon>
        <taxon>Basidiomycota</taxon>
        <taxon>Agaricomycotina</taxon>
        <taxon>Tremellomycetes</taxon>
        <taxon>Filobasidiales</taxon>
        <taxon>Filobasidiaceae</taxon>
        <taxon>Naganishia</taxon>
    </lineage>
</organism>
<evidence type="ECO:0000313" key="2">
    <source>
        <dbReference type="Proteomes" id="UP001243375"/>
    </source>
</evidence>
<comment type="caution">
    <text evidence="1">The sequence shown here is derived from an EMBL/GenBank/DDBJ whole genome shotgun (WGS) entry which is preliminary data.</text>
</comment>